<dbReference type="PANTHER" id="PTHR33787">
    <property type="match status" value="1"/>
</dbReference>
<proteinExistence type="inferred from homology"/>
<evidence type="ECO:0000256" key="3">
    <source>
        <dbReference type="ARBA" id="ARBA00022771"/>
    </source>
</evidence>
<dbReference type="Pfam" id="PF04483">
    <property type="entry name" value="DUF565"/>
    <property type="match status" value="1"/>
</dbReference>
<keyword evidence="3 5" id="KW-0863">Zinc-finger</keyword>
<dbReference type="AlphaFoldDB" id="A0A803NKU0"/>
<reference evidence="8" key="1">
    <citation type="submission" date="2018-11" db="EMBL/GenBank/DDBJ databases">
        <authorList>
            <person name="Grassa J C."/>
        </authorList>
    </citation>
    <scope>NUCLEOTIDE SEQUENCE [LARGE SCALE GENOMIC DNA]</scope>
</reference>
<dbReference type="EnsemblPlants" id="evm.model.01.235">
    <property type="protein sequence ID" value="cds.evm.model.01.235"/>
    <property type="gene ID" value="evm.TU.01.235"/>
</dbReference>
<dbReference type="EMBL" id="UZAU01000007">
    <property type="status" value="NOT_ANNOTATED_CDS"/>
    <property type="molecule type" value="Genomic_DNA"/>
</dbReference>
<keyword evidence="4" id="KW-0862">Zinc</keyword>
<evidence type="ECO:0000313" key="9">
    <source>
        <dbReference type="Proteomes" id="UP000596661"/>
    </source>
</evidence>
<name>A0A803NKU0_CANSA</name>
<evidence type="ECO:0000313" key="8">
    <source>
        <dbReference type="EnsemblPlants" id="cds.evm.model.01.235"/>
    </source>
</evidence>
<sequence>MRRFSVTAPRSAWNDDDDSAGLVVLGNDDRAGLVVLNNYDDPSIAELRRTSRKSSHKVRRNKVKKMDEIENESYSPSTLDPSIDLTDTETEEGNNSKKQKVRLQSDIWKHFTMIEGGNPVDPRAACNYCGKDYAADHRKHGTSSLWNHYNHQCEQNSNKGDGGKEKESEPKDEKGDLVDTPLTEEACRHAIASNTEMVHSVSLSSTGLLIFGLRTQTRALYGKSRDFTLRSSPGRFRVRAVQENEGPRRLVDIIRIVPELSRNYFRSPSRRTLFGGISLLGGFYVAQTISLSFGALGVNDVIAAVLCVLLTEYATKFYYSRPKITFPLALLNNFKMGFTYGLFIDAFKLAS</sequence>
<dbReference type="GO" id="GO:0003677">
    <property type="term" value="F:DNA binding"/>
    <property type="evidence" value="ECO:0007669"/>
    <property type="project" value="InterPro"/>
</dbReference>
<feature type="region of interest" description="Disordered" evidence="6">
    <location>
        <begin position="152"/>
        <end position="177"/>
    </location>
</feature>
<evidence type="ECO:0000256" key="4">
    <source>
        <dbReference type="ARBA" id="ARBA00022833"/>
    </source>
</evidence>
<keyword evidence="2" id="KW-0479">Metal-binding</keyword>
<dbReference type="GO" id="GO:0008270">
    <property type="term" value="F:zinc ion binding"/>
    <property type="evidence" value="ECO:0007669"/>
    <property type="project" value="UniProtKB-KW"/>
</dbReference>
<organism evidence="8 9">
    <name type="scientific">Cannabis sativa</name>
    <name type="common">Hemp</name>
    <name type="synonym">Marijuana</name>
    <dbReference type="NCBI Taxonomy" id="3483"/>
    <lineage>
        <taxon>Eukaryota</taxon>
        <taxon>Viridiplantae</taxon>
        <taxon>Streptophyta</taxon>
        <taxon>Embryophyta</taxon>
        <taxon>Tracheophyta</taxon>
        <taxon>Spermatophyta</taxon>
        <taxon>Magnoliopsida</taxon>
        <taxon>eudicotyledons</taxon>
        <taxon>Gunneridae</taxon>
        <taxon>Pentapetalae</taxon>
        <taxon>rosids</taxon>
        <taxon>fabids</taxon>
        <taxon>Rosales</taxon>
        <taxon>Cannabaceae</taxon>
        <taxon>Cannabis</taxon>
    </lineage>
</organism>
<evidence type="ECO:0000259" key="7">
    <source>
        <dbReference type="PROSITE" id="PS50808"/>
    </source>
</evidence>
<dbReference type="Pfam" id="PF02892">
    <property type="entry name" value="zf-BED"/>
    <property type="match status" value="1"/>
</dbReference>
<evidence type="ECO:0000256" key="6">
    <source>
        <dbReference type="SAM" id="MobiDB-lite"/>
    </source>
</evidence>
<feature type="compositionally biased region" description="Basic residues" evidence="6">
    <location>
        <begin position="50"/>
        <end position="63"/>
    </location>
</feature>
<dbReference type="PANTHER" id="PTHR33787:SF5">
    <property type="entry name" value="YCF20-LIKE PROTEIN"/>
    <property type="match status" value="1"/>
</dbReference>
<dbReference type="PROSITE" id="PS50808">
    <property type="entry name" value="ZF_BED"/>
    <property type="match status" value="1"/>
</dbReference>
<dbReference type="InterPro" id="IPR003656">
    <property type="entry name" value="Znf_BED"/>
</dbReference>
<feature type="region of interest" description="Disordered" evidence="6">
    <location>
        <begin position="49"/>
        <end position="101"/>
    </location>
</feature>
<accession>A0A803NKU0</accession>
<dbReference type="InterPro" id="IPR036236">
    <property type="entry name" value="Znf_C2H2_sf"/>
</dbReference>
<dbReference type="SMART" id="SM00614">
    <property type="entry name" value="ZnF_BED"/>
    <property type="match status" value="1"/>
</dbReference>
<protein>
    <recommendedName>
        <fullName evidence="7">BED-type domain-containing protein</fullName>
    </recommendedName>
</protein>
<evidence type="ECO:0000256" key="1">
    <source>
        <dbReference type="ARBA" id="ARBA00009846"/>
    </source>
</evidence>
<evidence type="ECO:0000256" key="2">
    <source>
        <dbReference type="ARBA" id="ARBA00022723"/>
    </source>
</evidence>
<evidence type="ECO:0000256" key="5">
    <source>
        <dbReference type="PROSITE-ProRule" id="PRU00027"/>
    </source>
</evidence>
<comment type="similarity">
    <text evidence="1">Belongs to the ycf20 family.</text>
</comment>
<dbReference type="Proteomes" id="UP000596661">
    <property type="component" value="Chromosome 1"/>
</dbReference>
<dbReference type="Gramene" id="evm.model.01.235">
    <property type="protein sequence ID" value="cds.evm.model.01.235"/>
    <property type="gene ID" value="evm.TU.01.235"/>
</dbReference>
<dbReference type="InterPro" id="IPR007572">
    <property type="entry name" value="Uncharacterised_Ycf20"/>
</dbReference>
<feature type="compositionally biased region" description="Basic and acidic residues" evidence="6">
    <location>
        <begin position="161"/>
        <end position="177"/>
    </location>
</feature>
<keyword evidence="9" id="KW-1185">Reference proteome</keyword>
<reference evidence="8" key="2">
    <citation type="submission" date="2021-03" db="UniProtKB">
        <authorList>
            <consortium name="EnsemblPlants"/>
        </authorList>
    </citation>
    <scope>IDENTIFICATION</scope>
</reference>
<dbReference type="SUPFAM" id="SSF57667">
    <property type="entry name" value="beta-beta-alpha zinc fingers"/>
    <property type="match status" value="1"/>
</dbReference>
<feature type="domain" description="BED-type" evidence="7">
    <location>
        <begin position="102"/>
        <end position="160"/>
    </location>
</feature>